<dbReference type="InterPro" id="IPR011629">
    <property type="entry name" value="CobW-like_C"/>
</dbReference>
<comment type="caution">
    <text evidence="7">The sequence shown here is derived from an EMBL/GenBank/DDBJ whole genome shotgun (WGS) entry which is preliminary data.</text>
</comment>
<dbReference type="SMART" id="SM00833">
    <property type="entry name" value="CobW_C"/>
    <property type="match status" value="1"/>
</dbReference>
<keyword evidence="3" id="KW-0143">Chaperone</keyword>
<feature type="domain" description="CobW C-terminal" evidence="6">
    <location>
        <begin position="254"/>
        <end position="348"/>
    </location>
</feature>
<evidence type="ECO:0000313" key="8">
    <source>
        <dbReference type="Proteomes" id="UP000789595"/>
    </source>
</evidence>
<dbReference type="SUPFAM" id="SSF90002">
    <property type="entry name" value="Hypothetical protein YjiA, C-terminal domain"/>
    <property type="match status" value="1"/>
</dbReference>
<dbReference type="PANTHER" id="PTHR13748:SF62">
    <property type="entry name" value="COBW DOMAIN-CONTAINING PROTEIN"/>
    <property type="match status" value="1"/>
</dbReference>
<dbReference type="GO" id="GO:0016787">
    <property type="term" value="F:hydrolase activity"/>
    <property type="evidence" value="ECO:0007669"/>
    <property type="project" value="UniProtKB-KW"/>
</dbReference>
<dbReference type="InterPro" id="IPR036627">
    <property type="entry name" value="CobW-likC_sf"/>
</dbReference>
<keyword evidence="1" id="KW-0547">Nucleotide-binding</keyword>
<evidence type="ECO:0000313" key="7">
    <source>
        <dbReference type="EMBL" id="CAH0366175.1"/>
    </source>
</evidence>
<dbReference type="PANTHER" id="PTHR13748">
    <property type="entry name" value="COBW-RELATED"/>
    <property type="match status" value="1"/>
</dbReference>
<evidence type="ECO:0000259" key="6">
    <source>
        <dbReference type="SMART" id="SM00833"/>
    </source>
</evidence>
<keyword evidence="8" id="KW-1185">Reference proteome</keyword>
<dbReference type="GO" id="GO:0005737">
    <property type="term" value="C:cytoplasm"/>
    <property type="evidence" value="ECO:0007669"/>
    <property type="project" value="TreeGrafter"/>
</dbReference>
<evidence type="ECO:0000256" key="4">
    <source>
        <dbReference type="ARBA" id="ARBA00034320"/>
    </source>
</evidence>
<protein>
    <recommendedName>
        <fullName evidence="6">CobW C-terminal domain-containing protein</fullName>
    </recommendedName>
</protein>
<sequence>MDERAARRLTMAKVPVTVLTGFLGSGKTTLLNHILTKQHGKRIAVIENEFGERVAAVGIDDALLANNIKNQVEGEELFEMMNGCICCTVRADLAVVLKKLKKTHESGKPIEAIVIETTGMADPAPVAQTFFVDDEIASFCQLDGIVTLVDAKHIVQHLDEEKPEGAENESVEQVAFADRLILNKCDLVPKEEDLKAVETRLRSINKFAPIVRSTKSEVSPDQVLGIGAFDLKRTLEMDPEFLDTEGEHEHDNTVSSIGINIEGDVDLGLFSGWLEVLLRDKGADLFRIKGVLAVKGVPDKYVYHAVHMIYEGRFTEQWGQNEARTCKLTFIGKNLDHDGLRSGFEDCLANEANYDKLKKSFRFTIGDAVECNTGDGWVRGTVVDLLYREEGMHPSFLAPYQVKLDDGGLIYCPADQDTCVRRAVAVTGRKAL</sequence>
<dbReference type="GO" id="GO:0000166">
    <property type="term" value="F:nucleotide binding"/>
    <property type="evidence" value="ECO:0007669"/>
    <property type="project" value="UniProtKB-KW"/>
</dbReference>
<accession>A0A8J2WUK8</accession>
<dbReference type="Pfam" id="PF02492">
    <property type="entry name" value="cobW"/>
    <property type="match status" value="1"/>
</dbReference>
<gene>
    <name evidence="7" type="ORF">PECAL_1P26510</name>
</gene>
<evidence type="ECO:0000256" key="2">
    <source>
        <dbReference type="ARBA" id="ARBA00022801"/>
    </source>
</evidence>
<dbReference type="Pfam" id="PF07683">
    <property type="entry name" value="CobW_C"/>
    <property type="match status" value="1"/>
</dbReference>
<comment type="catalytic activity">
    <reaction evidence="5">
        <text>GTP + H2O = GDP + phosphate + H(+)</text>
        <dbReference type="Rhea" id="RHEA:19669"/>
        <dbReference type="ChEBI" id="CHEBI:15377"/>
        <dbReference type="ChEBI" id="CHEBI:15378"/>
        <dbReference type="ChEBI" id="CHEBI:37565"/>
        <dbReference type="ChEBI" id="CHEBI:43474"/>
        <dbReference type="ChEBI" id="CHEBI:58189"/>
    </reaction>
    <physiologicalReaction direction="left-to-right" evidence="5">
        <dbReference type="Rhea" id="RHEA:19670"/>
    </physiologicalReaction>
</comment>
<dbReference type="AlphaFoldDB" id="A0A8J2WUK8"/>
<keyword evidence="2" id="KW-0378">Hydrolase</keyword>
<proteinExistence type="inferred from homology"/>
<organism evidence="7 8">
    <name type="scientific">Pelagomonas calceolata</name>
    <dbReference type="NCBI Taxonomy" id="35677"/>
    <lineage>
        <taxon>Eukaryota</taxon>
        <taxon>Sar</taxon>
        <taxon>Stramenopiles</taxon>
        <taxon>Ochrophyta</taxon>
        <taxon>Pelagophyceae</taxon>
        <taxon>Pelagomonadales</taxon>
        <taxon>Pelagomonadaceae</taxon>
        <taxon>Pelagomonas</taxon>
    </lineage>
</organism>
<name>A0A8J2WUK8_9STRA</name>
<dbReference type="InterPro" id="IPR027417">
    <property type="entry name" value="P-loop_NTPase"/>
</dbReference>
<dbReference type="OrthoDB" id="258627at2759"/>
<comment type="similarity">
    <text evidence="4">Belongs to the SIMIBI class G3E GTPase family. ZNG1 subfamily.</text>
</comment>
<dbReference type="Gene3D" id="3.40.50.300">
    <property type="entry name" value="P-loop containing nucleotide triphosphate hydrolases"/>
    <property type="match status" value="1"/>
</dbReference>
<evidence type="ECO:0000256" key="5">
    <source>
        <dbReference type="ARBA" id="ARBA00049117"/>
    </source>
</evidence>
<dbReference type="CDD" id="cd03112">
    <property type="entry name" value="CobW-like"/>
    <property type="match status" value="1"/>
</dbReference>
<dbReference type="InterPro" id="IPR003495">
    <property type="entry name" value="CobW/HypB/UreG_nucleotide-bd"/>
</dbReference>
<dbReference type="InterPro" id="IPR051316">
    <property type="entry name" value="Zinc-reg_GTPase_activator"/>
</dbReference>
<dbReference type="Proteomes" id="UP000789595">
    <property type="component" value="Unassembled WGS sequence"/>
</dbReference>
<dbReference type="Gene3D" id="3.30.1220.10">
    <property type="entry name" value="CobW-like, C-terminal domain"/>
    <property type="match status" value="1"/>
</dbReference>
<evidence type="ECO:0000256" key="1">
    <source>
        <dbReference type="ARBA" id="ARBA00022741"/>
    </source>
</evidence>
<reference evidence="7" key="1">
    <citation type="submission" date="2021-11" db="EMBL/GenBank/DDBJ databases">
        <authorList>
            <consortium name="Genoscope - CEA"/>
            <person name="William W."/>
        </authorList>
    </citation>
    <scope>NUCLEOTIDE SEQUENCE</scope>
</reference>
<dbReference type="SUPFAM" id="SSF52540">
    <property type="entry name" value="P-loop containing nucleoside triphosphate hydrolases"/>
    <property type="match status" value="1"/>
</dbReference>
<evidence type="ECO:0000256" key="3">
    <source>
        <dbReference type="ARBA" id="ARBA00023186"/>
    </source>
</evidence>
<dbReference type="EMBL" id="CAKKNE010000001">
    <property type="protein sequence ID" value="CAH0366175.1"/>
    <property type="molecule type" value="Genomic_DNA"/>
</dbReference>